<feature type="compositionally biased region" description="Basic and acidic residues" evidence="1">
    <location>
        <begin position="62"/>
        <end position="81"/>
    </location>
</feature>
<evidence type="ECO:0000313" key="3">
    <source>
        <dbReference type="Proteomes" id="UP001501243"/>
    </source>
</evidence>
<feature type="region of interest" description="Disordered" evidence="1">
    <location>
        <begin position="58"/>
        <end position="115"/>
    </location>
</feature>
<dbReference type="Proteomes" id="UP001501243">
    <property type="component" value="Unassembled WGS sequence"/>
</dbReference>
<evidence type="ECO:0008006" key="4">
    <source>
        <dbReference type="Google" id="ProtNLM"/>
    </source>
</evidence>
<organism evidence="2 3">
    <name type="scientific">Hymenobacter ginsengisoli</name>
    <dbReference type="NCBI Taxonomy" id="1051626"/>
    <lineage>
        <taxon>Bacteria</taxon>
        <taxon>Pseudomonadati</taxon>
        <taxon>Bacteroidota</taxon>
        <taxon>Cytophagia</taxon>
        <taxon>Cytophagales</taxon>
        <taxon>Hymenobacteraceae</taxon>
        <taxon>Hymenobacter</taxon>
    </lineage>
</organism>
<gene>
    <name evidence="2" type="ORF">GCM10023172_09700</name>
</gene>
<sequence>MLTATLSRASLHAQALPEVVVLGHAGKHTGVLRQLHLTPAQVARINTLIDENKALHKQRLTRRPDETEHARRQAEEADFETKIQAVLSPEQRDKYQELRGLKPSRPLPEMRVPGQ</sequence>
<evidence type="ECO:0000313" key="2">
    <source>
        <dbReference type="EMBL" id="GAA4496431.1"/>
    </source>
</evidence>
<protein>
    <recommendedName>
        <fullName evidence="4">P pilus assembly/Cpx signaling pathway, periplasmic inhibitor/zinc-resistance associated protein</fullName>
    </recommendedName>
</protein>
<keyword evidence="3" id="KW-1185">Reference proteome</keyword>
<evidence type="ECO:0000256" key="1">
    <source>
        <dbReference type="SAM" id="MobiDB-lite"/>
    </source>
</evidence>
<feature type="compositionally biased region" description="Basic and acidic residues" evidence="1">
    <location>
        <begin position="90"/>
        <end position="100"/>
    </location>
</feature>
<proteinExistence type="predicted"/>
<dbReference type="EMBL" id="BAABGQ010000005">
    <property type="protein sequence ID" value="GAA4496431.1"/>
    <property type="molecule type" value="Genomic_DNA"/>
</dbReference>
<reference evidence="3" key="1">
    <citation type="journal article" date="2019" name="Int. J. Syst. Evol. Microbiol.">
        <title>The Global Catalogue of Microorganisms (GCM) 10K type strain sequencing project: providing services to taxonomists for standard genome sequencing and annotation.</title>
        <authorList>
            <consortium name="The Broad Institute Genomics Platform"/>
            <consortium name="The Broad Institute Genome Sequencing Center for Infectious Disease"/>
            <person name="Wu L."/>
            <person name="Ma J."/>
        </authorList>
    </citation>
    <scope>NUCLEOTIDE SEQUENCE [LARGE SCALE GENOMIC DNA]</scope>
    <source>
        <strain evidence="3">JCM 17841</strain>
    </source>
</reference>
<name>A0ABP8Q292_9BACT</name>
<accession>A0ABP8Q292</accession>
<comment type="caution">
    <text evidence="2">The sequence shown here is derived from an EMBL/GenBank/DDBJ whole genome shotgun (WGS) entry which is preliminary data.</text>
</comment>